<comment type="caution">
    <text evidence="2">The sequence shown here is derived from an EMBL/GenBank/DDBJ whole genome shotgun (WGS) entry which is preliminary data.</text>
</comment>
<name>A0A226DSI2_FOLCA</name>
<feature type="transmembrane region" description="Helical" evidence="1">
    <location>
        <begin position="388"/>
        <end position="409"/>
    </location>
</feature>
<keyword evidence="1" id="KW-0472">Membrane</keyword>
<feature type="transmembrane region" description="Helical" evidence="1">
    <location>
        <begin position="330"/>
        <end position="350"/>
    </location>
</feature>
<organism evidence="2 3">
    <name type="scientific">Folsomia candida</name>
    <name type="common">Springtail</name>
    <dbReference type="NCBI Taxonomy" id="158441"/>
    <lineage>
        <taxon>Eukaryota</taxon>
        <taxon>Metazoa</taxon>
        <taxon>Ecdysozoa</taxon>
        <taxon>Arthropoda</taxon>
        <taxon>Hexapoda</taxon>
        <taxon>Collembola</taxon>
        <taxon>Entomobryomorpha</taxon>
        <taxon>Isotomoidea</taxon>
        <taxon>Isotomidae</taxon>
        <taxon>Proisotominae</taxon>
        <taxon>Folsomia</taxon>
    </lineage>
</organism>
<protein>
    <submittedName>
        <fullName evidence="2">Uncharacterized protein</fullName>
    </submittedName>
</protein>
<gene>
    <name evidence="2" type="ORF">Fcan01_17299</name>
</gene>
<proteinExistence type="predicted"/>
<keyword evidence="3" id="KW-1185">Reference proteome</keyword>
<evidence type="ECO:0000313" key="2">
    <source>
        <dbReference type="EMBL" id="OXA47978.1"/>
    </source>
</evidence>
<dbReference type="AlphaFoldDB" id="A0A226DSI2"/>
<keyword evidence="1" id="KW-1133">Transmembrane helix</keyword>
<dbReference type="Proteomes" id="UP000198287">
    <property type="component" value="Unassembled WGS sequence"/>
</dbReference>
<evidence type="ECO:0000256" key="1">
    <source>
        <dbReference type="SAM" id="Phobius"/>
    </source>
</evidence>
<dbReference type="EMBL" id="LNIX01000012">
    <property type="protein sequence ID" value="OXA47978.1"/>
    <property type="molecule type" value="Genomic_DNA"/>
</dbReference>
<feature type="transmembrane region" description="Helical" evidence="1">
    <location>
        <begin position="645"/>
        <end position="670"/>
    </location>
</feature>
<keyword evidence="1" id="KW-0812">Transmembrane</keyword>
<evidence type="ECO:0000313" key="3">
    <source>
        <dbReference type="Proteomes" id="UP000198287"/>
    </source>
</evidence>
<accession>A0A226DSI2</accession>
<reference evidence="2 3" key="1">
    <citation type="submission" date="2015-12" db="EMBL/GenBank/DDBJ databases">
        <title>The genome of Folsomia candida.</title>
        <authorList>
            <person name="Faddeeva A."/>
            <person name="Derks M.F."/>
            <person name="Anvar Y."/>
            <person name="Smit S."/>
            <person name="Van Straalen N."/>
            <person name="Roelofs D."/>
        </authorList>
    </citation>
    <scope>NUCLEOTIDE SEQUENCE [LARGE SCALE GENOMIC DNA]</scope>
    <source>
        <strain evidence="2 3">VU population</strain>
        <tissue evidence="2">Whole body</tissue>
    </source>
</reference>
<sequence length="679" mass="78025">MVQSNHYPITPTFVSNLPEILSIFSSCTTVLDIQDSVRLLPPVFHHPVIFVSIPVASPATYGERDTQKGSFISRKTPGKFCYAFVFILPDFANPSKTAEMSRVKTILQSFDFFAPFVLKTFVTQYFIWVTNFPIELDISQSSSSLGGYAEHQGNLIPFCNGGNLIFFYLNHYFAPITESLLPERVIISCPPFSDCFVKIDSMTKIISDLNKFFWVYSGWWNLKEFPPRVEYPKVQLAKINPHRITNLTSFPDFIALWLFDGIENLTLLNRRPIYTFASSRILMYDDYTGSHAIDVLFVERKMLNFLSCYAVGRQISTFGALISPFDATSWLALALSLILVTIFLGRLITLGGNKVDFSFGPLVTFGVMVESSTLSGIEFSLLGKRGNVGFRLVLLVWILSVGTVLTNWYKSYFTFEMIVPFEITAPWRSIIDIEGFRLYAGPLSLLEEGFQLTREGENNMFYVGLRHELLSAMEYKGSSKKFRDYARIAEVWLNGTFDEEFAFKPVSDRLILPLFEPEKFVYNVAKCDSKIAFIDRIENVEKLVLVLNEYYRHNMDVDKTRKYFKKGDSNEERFLSTPIGWEMVSLRSNFVYERLKIAFSSGIYFYWRGWFDRIRSGRDSYNLTNQADKKYDLADVELHSKMSTAFYICGIFLGLSCAVLGVEISIKYWVSKSRRLDTY</sequence>